<name>A0A1H9ULH7_9PSEU</name>
<feature type="compositionally biased region" description="Basic residues" evidence="1">
    <location>
        <begin position="37"/>
        <end position="56"/>
    </location>
</feature>
<organism evidence="2 3">
    <name type="scientific">Actinokineospora terrae</name>
    <dbReference type="NCBI Taxonomy" id="155974"/>
    <lineage>
        <taxon>Bacteria</taxon>
        <taxon>Bacillati</taxon>
        <taxon>Actinomycetota</taxon>
        <taxon>Actinomycetes</taxon>
        <taxon>Pseudonocardiales</taxon>
        <taxon>Pseudonocardiaceae</taxon>
        <taxon>Actinokineospora</taxon>
    </lineage>
</organism>
<dbReference type="Proteomes" id="UP000199051">
    <property type="component" value="Unassembled WGS sequence"/>
</dbReference>
<feature type="compositionally biased region" description="Low complexity" evidence="1">
    <location>
        <begin position="85"/>
        <end position="96"/>
    </location>
</feature>
<evidence type="ECO:0000313" key="2">
    <source>
        <dbReference type="EMBL" id="SES09977.1"/>
    </source>
</evidence>
<gene>
    <name evidence="2" type="ORF">SAMN04487818_107312</name>
</gene>
<protein>
    <submittedName>
        <fullName evidence="2">Uncharacterized protein</fullName>
    </submittedName>
</protein>
<dbReference type="AlphaFoldDB" id="A0A1H9ULH7"/>
<accession>A0A1H9ULH7</accession>
<feature type="compositionally biased region" description="Low complexity" evidence="1">
    <location>
        <begin position="117"/>
        <end position="132"/>
    </location>
</feature>
<keyword evidence="3" id="KW-1185">Reference proteome</keyword>
<evidence type="ECO:0000313" key="3">
    <source>
        <dbReference type="Proteomes" id="UP000199051"/>
    </source>
</evidence>
<dbReference type="EMBL" id="FOGI01000007">
    <property type="protein sequence ID" value="SES09977.1"/>
    <property type="molecule type" value="Genomic_DNA"/>
</dbReference>
<reference evidence="3" key="1">
    <citation type="submission" date="2016-10" db="EMBL/GenBank/DDBJ databases">
        <authorList>
            <person name="Varghese N."/>
            <person name="Submissions S."/>
        </authorList>
    </citation>
    <scope>NUCLEOTIDE SEQUENCE [LARGE SCALE GENOMIC DNA]</scope>
    <source>
        <strain evidence="3">DSM 44260</strain>
    </source>
</reference>
<feature type="region of interest" description="Disordered" evidence="1">
    <location>
        <begin position="1"/>
        <end position="250"/>
    </location>
</feature>
<proteinExistence type="predicted"/>
<sequence length="282" mass="30586">MPRPAAPHQAAATRCRPRPTSLVSPREAQPRSTARPPRLRQRRARPRSAAPRRRSPAPKQRRDARTSPRAPPLPTARRRPRSVRRPAAPYRAVPLATLTLNSPAAPLPRAARRAATRRAALLTLTVRPRAARQSCPTPQRRPGALHRPAGGSAAGRTATHPAARCGPGRRTPAVAHPGARSRPAQPNSAATRHPGPTPKPRATRNGGRAASSGWRCLPPARWGPAPHAPGYRPPAERGPVPRSVSGRPTAARRLRLLAMTGDRWVRSARRARSRSYEPPWPS</sequence>
<evidence type="ECO:0000256" key="1">
    <source>
        <dbReference type="SAM" id="MobiDB-lite"/>
    </source>
</evidence>